<evidence type="ECO:0000256" key="1">
    <source>
        <dbReference type="SAM" id="MobiDB-lite"/>
    </source>
</evidence>
<proteinExistence type="predicted"/>
<feature type="compositionally biased region" description="Gly residues" evidence="1">
    <location>
        <begin position="200"/>
        <end position="224"/>
    </location>
</feature>
<name>A0A059AWH3_EUCGR</name>
<dbReference type="InParanoid" id="A0A059AWH3"/>
<feature type="region of interest" description="Disordered" evidence="1">
    <location>
        <begin position="191"/>
        <end position="224"/>
    </location>
</feature>
<protein>
    <submittedName>
        <fullName evidence="2">Uncharacterized protein</fullName>
    </submittedName>
</protein>
<organism evidence="2">
    <name type="scientific">Eucalyptus grandis</name>
    <name type="common">Flooded gum</name>
    <dbReference type="NCBI Taxonomy" id="71139"/>
    <lineage>
        <taxon>Eukaryota</taxon>
        <taxon>Viridiplantae</taxon>
        <taxon>Streptophyta</taxon>
        <taxon>Embryophyta</taxon>
        <taxon>Tracheophyta</taxon>
        <taxon>Spermatophyta</taxon>
        <taxon>Magnoliopsida</taxon>
        <taxon>eudicotyledons</taxon>
        <taxon>Gunneridae</taxon>
        <taxon>Pentapetalae</taxon>
        <taxon>rosids</taxon>
        <taxon>malvids</taxon>
        <taxon>Myrtales</taxon>
        <taxon>Myrtaceae</taxon>
        <taxon>Myrtoideae</taxon>
        <taxon>Eucalypteae</taxon>
        <taxon>Eucalyptus</taxon>
    </lineage>
</organism>
<sequence>MNNQRSDQNREAKNPLILILRHQHVRTAKFNSNFGRSQIDKKITKQTVSSRTLFSLFTDNTNPHQITKEPRSKNPNLRDIPGLRLGDGDDHTLEILREHHLAPQPRVLVQNPSPRVPLQHVLLVVAPRGEPLEPLLRDVDLALRGAGVDLLQPVRRRVDEAAVGQGLQEGMPGEADDLALAAVDVDGEELDDAIGDLRGGDGGGGGGGGGRVGRGGGGPGEDGP</sequence>
<feature type="region of interest" description="Disordered" evidence="1">
    <location>
        <begin position="60"/>
        <end position="79"/>
    </location>
</feature>
<reference evidence="2" key="1">
    <citation type="submission" date="2013-07" db="EMBL/GenBank/DDBJ databases">
        <title>The genome of Eucalyptus grandis.</title>
        <authorList>
            <person name="Schmutz J."/>
            <person name="Hayes R."/>
            <person name="Myburg A."/>
            <person name="Tuskan G."/>
            <person name="Grattapaglia D."/>
            <person name="Rokhsar D.S."/>
        </authorList>
    </citation>
    <scope>NUCLEOTIDE SEQUENCE</scope>
    <source>
        <tissue evidence="2">Leaf extractions</tissue>
    </source>
</reference>
<dbReference type="AlphaFoldDB" id="A0A059AWH3"/>
<evidence type="ECO:0000313" key="2">
    <source>
        <dbReference type="EMBL" id="KCW57976.1"/>
    </source>
</evidence>
<dbReference type="Gramene" id="KCW57976">
    <property type="protein sequence ID" value="KCW57976"/>
    <property type="gene ID" value="EUGRSUZ_H00712"/>
</dbReference>
<accession>A0A059AWH3</accession>
<gene>
    <name evidence="2" type="ORF">EUGRSUZ_H00712</name>
</gene>
<dbReference type="EMBL" id="KK198760">
    <property type="protein sequence ID" value="KCW57976.1"/>
    <property type="molecule type" value="Genomic_DNA"/>
</dbReference>